<dbReference type="Proteomes" id="UP001484179">
    <property type="component" value="Chromosome 2"/>
</dbReference>
<dbReference type="EMBL" id="CP150850">
    <property type="protein sequence ID" value="WZW56409.1"/>
    <property type="molecule type" value="Genomic_DNA"/>
</dbReference>
<protein>
    <submittedName>
        <fullName evidence="1">Uncharacterized protein</fullName>
    </submittedName>
</protein>
<sequence>MRHVGKIFALLLEFAALSEKSRREFLTMMNEFLLMSPAQRRRALIEWKNRVDDTPRDLPGDSSPR</sequence>
<reference evidence="1 2" key="1">
    <citation type="submission" date="2024-04" db="EMBL/GenBank/DDBJ databases">
        <title>Biological Control Activity of Plant Growth Promoting Rhizobacteria Burkholderia pyrrocinia BX1 against Tobacco black shank Introduction Tobacco black shank (TBS) caused by the oomycete Phytophthora. nicotianae (P. nicotianae) has become a destructive soil.</title>
        <authorList>
            <person name="Liu X."/>
            <person name="Shu C."/>
        </authorList>
    </citation>
    <scope>NUCLEOTIDE SEQUENCE [LARGE SCALE GENOMIC DNA]</scope>
    <source>
        <strain evidence="1 2">BX1</strain>
    </source>
</reference>
<gene>
    <name evidence="1" type="ORF">WN985_28095</name>
</gene>
<keyword evidence="2" id="KW-1185">Reference proteome</keyword>
<evidence type="ECO:0000313" key="1">
    <source>
        <dbReference type="EMBL" id="WZW56409.1"/>
    </source>
</evidence>
<name>A0ABZ3BNG6_BURPY</name>
<organism evidence="1 2">
    <name type="scientific">Burkholderia pyrrocinia</name>
    <name type="common">Pseudomonas pyrrocinia</name>
    <dbReference type="NCBI Taxonomy" id="60550"/>
    <lineage>
        <taxon>Bacteria</taxon>
        <taxon>Pseudomonadati</taxon>
        <taxon>Pseudomonadota</taxon>
        <taxon>Betaproteobacteria</taxon>
        <taxon>Burkholderiales</taxon>
        <taxon>Burkholderiaceae</taxon>
        <taxon>Burkholderia</taxon>
        <taxon>Burkholderia cepacia complex</taxon>
    </lineage>
</organism>
<accession>A0ABZ3BNG6</accession>
<evidence type="ECO:0000313" key="2">
    <source>
        <dbReference type="Proteomes" id="UP001484179"/>
    </source>
</evidence>
<proteinExistence type="predicted"/>